<gene>
    <name evidence="1" type="ORF">CHARACLAT_027096</name>
</gene>
<protein>
    <submittedName>
        <fullName evidence="1">Uncharacterized protein</fullName>
    </submittedName>
</protein>
<evidence type="ECO:0000313" key="2">
    <source>
        <dbReference type="Proteomes" id="UP001352852"/>
    </source>
</evidence>
<comment type="caution">
    <text evidence="1">The sequence shown here is derived from an EMBL/GenBank/DDBJ whole genome shotgun (WGS) entry which is preliminary data.</text>
</comment>
<proteinExistence type="predicted"/>
<organism evidence="1 2">
    <name type="scientific">Characodon lateralis</name>
    <dbReference type="NCBI Taxonomy" id="208331"/>
    <lineage>
        <taxon>Eukaryota</taxon>
        <taxon>Metazoa</taxon>
        <taxon>Chordata</taxon>
        <taxon>Craniata</taxon>
        <taxon>Vertebrata</taxon>
        <taxon>Euteleostomi</taxon>
        <taxon>Actinopterygii</taxon>
        <taxon>Neopterygii</taxon>
        <taxon>Teleostei</taxon>
        <taxon>Neoteleostei</taxon>
        <taxon>Acanthomorphata</taxon>
        <taxon>Ovalentaria</taxon>
        <taxon>Atherinomorphae</taxon>
        <taxon>Cyprinodontiformes</taxon>
        <taxon>Goodeidae</taxon>
        <taxon>Characodon</taxon>
    </lineage>
</organism>
<reference evidence="1 2" key="1">
    <citation type="submission" date="2021-06" db="EMBL/GenBank/DDBJ databases">
        <authorList>
            <person name="Palmer J.M."/>
        </authorList>
    </citation>
    <scope>NUCLEOTIDE SEQUENCE [LARGE SCALE GENOMIC DNA]</scope>
    <source>
        <strain evidence="1 2">CL_MEX2019</strain>
        <tissue evidence="1">Muscle</tissue>
    </source>
</reference>
<sequence>MCNCIGLGCYGDANGETNADSHQQVQQTFTGMTKRKQQQRGFEKGMLTLQPATPCWGLNLPPGLQALYPRCSMPVHLSSVFHPSIHCHPLIWGRSRGQQPKQRDPDFPL</sequence>
<dbReference type="EMBL" id="JAHUTJ010052549">
    <property type="protein sequence ID" value="MED6285220.1"/>
    <property type="molecule type" value="Genomic_DNA"/>
</dbReference>
<dbReference type="Proteomes" id="UP001352852">
    <property type="component" value="Unassembled WGS sequence"/>
</dbReference>
<keyword evidence="2" id="KW-1185">Reference proteome</keyword>
<accession>A0ABU7EEK7</accession>
<name>A0ABU7EEK7_9TELE</name>
<evidence type="ECO:0000313" key="1">
    <source>
        <dbReference type="EMBL" id="MED6285220.1"/>
    </source>
</evidence>